<feature type="transmembrane region" description="Helical" evidence="8">
    <location>
        <begin position="64"/>
        <end position="84"/>
    </location>
</feature>
<keyword evidence="7 8" id="KW-0472">Membrane</keyword>
<evidence type="ECO:0000256" key="6">
    <source>
        <dbReference type="ARBA" id="ARBA00022989"/>
    </source>
</evidence>
<evidence type="ECO:0000256" key="8">
    <source>
        <dbReference type="SAM" id="Phobius"/>
    </source>
</evidence>
<dbReference type="STRING" id="91360.SAMN05660330_02201"/>
<protein>
    <submittedName>
        <fullName evidence="9">Rod shape-determining protein MreD</fullName>
    </submittedName>
</protein>
<dbReference type="OrthoDB" id="5431958at2"/>
<dbReference type="GO" id="GO:0005886">
    <property type="term" value="C:plasma membrane"/>
    <property type="evidence" value="ECO:0007669"/>
    <property type="project" value="UniProtKB-SubCell"/>
</dbReference>
<comment type="subcellular location">
    <subcellularLocation>
        <location evidence="1">Cell membrane</location>
        <topology evidence="1">Multi-pass membrane protein</topology>
    </subcellularLocation>
</comment>
<evidence type="ECO:0000256" key="4">
    <source>
        <dbReference type="ARBA" id="ARBA00022692"/>
    </source>
</evidence>
<keyword evidence="4 8" id="KW-0812">Transmembrane</keyword>
<evidence type="ECO:0000256" key="2">
    <source>
        <dbReference type="ARBA" id="ARBA00007776"/>
    </source>
</evidence>
<evidence type="ECO:0000256" key="5">
    <source>
        <dbReference type="ARBA" id="ARBA00022960"/>
    </source>
</evidence>
<proteinExistence type="inferred from homology"/>
<gene>
    <name evidence="9" type="ORF">SAMN05660330_02201</name>
</gene>
<dbReference type="InterPro" id="IPR007227">
    <property type="entry name" value="Cell_shape_determining_MreD"/>
</dbReference>
<dbReference type="Proteomes" id="UP000199073">
    <property type="component" value="Unassembled WGS sequence"/>
</dbReference>
<dbReference type="EMBL" id="FNJI01000014">
    <property type="protein sequence ID" value="SDP25319.1"/>
    <property type="molecule type" value="Genomic_DNA"/>
</dbReference>
<dbReference type="NCBIfam" id="TIGR03426">
    <property type="entry name" value="shape_MreD"/>
    <property type="match status" value="1"/>
</dbReference>
<comment type="similarity">
    <text evidence="2">Belongs to the MreD family.</text>
</comment>
<name>A0A1H0R839_9BACT</name>
<feature type="transmembrane region" description="Helical" evidence="8">
    <location>
        <begin position="138"/>
        <end position="160"/>
    </location>
</feature>
<accession>A0A1H0R839</accession>
<keyword evidence="5" id="KW-0133">Cell shape</keyword>
<feature type="transmembrane region" description="Helical" evidence="8">
    <location>
        <begin position="96"/>
        <end position="118"/>
    </location>
</feature>
<evidence type="ECO:0000256" key="1">
    <source>
        <dbReference type="ARBA" id="ARBA00004651"/>
    </source>
</evidence>
<organism evidence="9 10">
    <name type="scientific">Desulforhopalus singaporensis</name>
    <dbReference type="NCBI Taxonomy" id="91360"/>
    <lineage>
        <taxon>Bacteria</taxon>
        <taxon>Pseudomonadati</taxon>
        <taxon>Thermodesulfobacteriota</taxon>
        <taxon>Desulfobulbia</taxon>
        <taxon>Desulfobulbales</taxon>
        <taxon>Desulfocapsaceae</taxon>
        <taxon>Desulforhopalus</taxon>
    </lineage>
</organism>
<feature type="transmembrane region" description="Helical" evidence="8">
    <location>
        <begin position="34"/>
        <end position="58"/>
    </location>
</feature>
<dbReference type="GO" id="GO:0008360">
    <property type="term" value="P:regulation of cell shape"/>
    <property type="evidence" value="ECO:0007669"/>
    <property type="project" value="UniProtKB-KW"/>
</dbReference>
<dbReference type="AlphaFoldDB" id="A0A1H0R839"/>
<evidence type="ECO:0000256" key="3">
    <source>
        <dbReference type="ARBA" id="ARBA00022475"/>
    </source>
</evidence>
<keyword evidence="6 8" id="KW-1133">Transmembrane helix</keyword>
<evidence type="ECO:0000313" key="9">
    <source>
        <dbReference type="EMBL" id="SDP25319.1"/>
    </source>
</evidence>
<evidence type="ECO:0000313" key="10">
    <source>
        <dbReference type="Proteomes" id="UP000199073"/>
    </source>
</evidence>
<feature type="transmembrane region" description="Helical" evidence="8">
    <location>
        <begin position="6"/>
        <end position="25"/>
    </location>
</feature>
<keyword evidence="10" id="KW-1185">Reference proteome</keyword>
<keyword evidence="3" id="KW-1003">Cell membrane</keyword>
<dbReference type="RefSeq" id="WP_092222740.1">
    <property type="nucleotide sequence ID" value="NZ_FNJI01000014.1"/>
</dbReference>
<reference evidence="9 10" key="1">
    <citation type="submission" date="2016-10" db="EMBL/GenBank/DDBJ databases">
        <authorList>
            <person name="de Groot N.N."/>
        </authorList>
    </citation>
    <scope>NUCLEOTIDE SEQUENCE [LARGE SCALE GENOMIC DNA]</scope>
    <source>
        <strain evidence="9 10">DSM 12130</strain>
    </source>
</reference>
<sequence length="176" mass="20263">MKLAVIFWFTGVLLVVAQTTILQFLPSWLGRPDFLYIFVAFIAYRFAWIPGIVTVFSLGWIVDVIAGIQLGFYPLQCLITFATLKTLTHKSPVKETTYQIPLVGLSYFAVQMLLYFVYSLASPELLSEWSWGVMLQRTALITVSAIPVFVLCTKFYEYLLKKQLKAKSLKRRPRKY</sequence>
<evidence type="ECO:0000256" key="7">
    <source>
        <dbReference type="ARBA" id="ARBA00023136"/>
    </source>
</evidence>